<dbReference type="AlphaFoldDB" id="A0A1W1CAC3"/>
<proteinExistence type="predicted"/>
<name>A0A1W1CAC3_9ZZZZ</name>
<organism evidence="1">
    <name type="scientific">hydrothermal vent metagenome</name>
    <dbReference type="NCBI Taxonomy" id="652676"/>
    <lineage>
        <taxon>unclassified sequences</taxon>
        <taxon>metagenomes</taxon>
        <taxon>ecological metagenomes</taxon>
    </lineage>
</organism>
<accession>A0A1W1CAC3</accession>
<reference evidence="1" key="1">
    <citation type="submission" date="2016-10" db="EMBL/GenBank/DDBJ databases">
        <authorList>
            <person name="de Groot N.N."/>
        </authorList>
    </citation>
    <scope>NUCLEOTIDE SEQUENCE</scope>
</reference>
<gene>
    <name evidence="1" type="ORF">MNB_SV-9-1277</name>
</gene>
<protein>
    <submittedName>
        <fullName evidence="1">Uncharacterized protein</fullName>
    </submittedName>
</protein>
<evidence type="ECO:0000313" key="1">
    <source>
        <dbReference type="EMBL" id="SFV62697.1"/>
    </source>
</evidence>
<sequence>MGSKTNAISQYEYVMPDSKLHKARFELKNNKFNCKSSTDKYCKYLTNRAKYKQN</sequence>
<dbReference type="EMBL" id="FPHG01000055">
    <property type="protein sequence ID" value="SFV62697.1"/>
    <property type="molecule type" value="Genomic_DNA"/>
</dbReference>